<dbReference type="KEGG" id="daw:HS1_000214"/>
<dbReference type="Proteomes" id="UP000070560">
    <property type="component" value="Chromosome"/>
</dbReference>
<name>A0A7U4QIK1_DESA2</name>
<evidence type="ECO:0000313" key="1">
    <source>
        <dbReference type="EMBL" id="AMM40020.1"/>
    </source>
</evidence>
<dbReference type="RefSeq" id="WP_156469340.1">
    <property type="nucleotide sequence ID" value="NZ_CP013015.1"/>
</dbReference>
<proteinExistence type="predicted"/>
<dbReference type="AlphaFoldDB" id="A0A7U4QIK1"/>
<evidence type="ECO:0008006" key="3">
    <source>
        <dbReference type="Google" id="ProtNLM"/>
    </source>
</evidence>
<keyword evidence="2" id="KW-1185">Reference proteome</keyword>
<evidence type="ECO:0000313" key="2">
    <source>
        <dbReference type="Proteomes" id="UP000070560"/>
    </source>
</evidence>
<dbReference type="InterPro" id="IPR027417">
    <property type="entry name" value="P-loop_NTPase"/>
</dbReference>
<reference evidence="1 2" key="1">
    <citation type="submission" date="2015-10" db="EMBL/GenBank/DDBJ databases">
        <title>Candidatus Desulfofervidus auxilii, a hydrogenotrophic sulfate-reducing bacterium involved in the thermophilic anaerobic oxidation of methane.</title>
        <authorList>
            <person name="Krukenberg V."/>
            <person name="Richter M."/>
            <person name="Wegener G."/>
        </authorList>
    </citation>
    <scope>NUCLEOTIDE SEQUENCE [LARGE SCALE GENOMIC DNA]</scope>
    <source>
        <strain evidence="1 2">HS1</strain>
    </source>
</reference>
<dbReference type="Gene3D" id="3.40.50.300">
    <property type="entry name" value="P-loop containing nucleotide triphosphate hydrolases"/>
    <property type="match status" value="1"/>
</dbReference>
<organism evidence="1 2">
    <name type="scientific">Desulfofervidus auxilii</name>
    <dbReference type="NCBI Taxonomy" id="1621989"/>
    <lineage>
        <taxon>Bacteria</taxon>
        <taxon>Pseudomonadati</taxon>
        <taxon>Thermodesulfobacteriota</taxon>
        <taxon>Candidatus Desulfofervidia</taxon>
        <taxon>Candidatus Desulfofervidales</taxon>
        <taxon>Candidatus Desulfofervidaceae</taxon>
        <taxon>Candidatus Desulfofervidus</taxon>
    </lineage>
</organism>
<gene>
    <name evidence="1" type="ORF">HS1_000214</name>
</gene>
<accession>A0A7U4QIK1</accession>
<dbReference type="EMBL" id="CP013015">
    <property type="protein sequence ID" value="AMM40020.1"/>
    <property type="molecule type" value="Genomic_DNA"/>
</dbReference>
<sequence>MDNIKIKYPHFHLSDWPFRVVPDESFYSFMADRTQLVGDINTLLRNLSRQPASSIHLMWAWFGAGKTHTLRHIEYLCKTKVSNIIPIYIEFPKSTKNFLDIYRAFINGIDIETLKNAYLEIFTSPEKDKIQKKLHFDFPDLSNALMLLYQGNLEQQEIAIRWLRTEYREKKILRNINVVKPIQSAEDAIKVISWLIRLLSSGEVISGEVKRILWMIDEYQRIEKLRKSVIEEINGCLHSIFNQCPNGLSIIISFSGYPEEKRYPTWLSPEIKDRIGIEKPLLLPPLSKKEAFKFIEDILLHFRAYPSHINIHDRYFPFTKESIEKVIDIIIDKAKKSKRKDEEPKPRTIMQFFNLILQEADPLIEKGKMEAISSDFVSKILTNINLPEE</sequence>
<dbReference type="SUPFAM" id="SSF52540">
    <property type="entry name" value="P-loop containing nucleoside triphosphate hydrolases"/>
    <property type="match status" value="1"/>
</dbReference>
<protein>
    <recommendedName>
        <fullName evidence="3">ATP-binding protein</fullName>
    </recommendedName>
</protein>